<evidence type="ECO:0000256" key="5">
    <source>
        <dbReference type="ARBA" id="ARBA00023136"/>
    </source>
</evidence>
<dbReference type="EMBL" id="LR134516">
    <property type="protein sequence ID" value="VEJ21480.1"/>
    <property type="molecule type" value="Genomic_DNA"/>
</dbReference>
<dbReference type="InterPro" id="IPR011990">
    <property type="entry name" value="TPR-like_helical_dom_sf"/>
</dbReference>
<keyword evidence="4 8" id="KW-0732">Signal</keyword>
<evidence type="ECO:0000256" key="8">
    <source>
        <dbReference type="SAM" id="SignalP"/>
    </source>
</evidence>
<evidence type="ECO:0000259" key="9">
    <source>
        <dbReference type="Pfam" id="PF04575"/>
    </source>
</evidence>
<dbReference type="OrthoDB" id="8601272at2"/>
<dbReference type="Pfam" id="PF24575">
    <property type="entry name" value="TPR_Slam"/>
    <property type="match status" value="1"/>
</dbReference>
<keyword evidence="2" id="KW-1134">Transmembrane beta strand</keyword>
<accession>A0A3S5A427</accession>
<gene>
    <name evidence="11" type="ORF">NCTC12227_01218</name>
</gene>
<feature type="signal peptide" evidence="8">
    <location>
        <begin position="1"/>
        <end position="27"/>
    </location>
</feature>
<evidence type="ECO:0000256" key="4">
    <source>
        <dbReference type="ARBA" id="ARBA00022729"/>
    </source>
</evidence>
<dbReference type="SUPFAM" id="SSF48452">
    <property type="entry name" value="TPR-like"/>
    <property type="match status" value="1"/>
</dbReference>
<dbReference type="AlphaFoldDB" id="A0A3S5A427"/>
<protein>
    <submittedName>
        <fullName evidence="11">Hypothetical periplasmic protein</fullName>
    </submittedName>
</protein>
<keyword evidence="6" id="KW-0998">Cell outer membrane</keyword>
<comment type="subcellular location">
    <subcellularLocation>
        <location evidence="1">Cell outer membrane</location>
        <topology evidence="1">Multi-pass membrane protein</topology>
    </subcellularLocation>
</comment>
<evidence type="ECO:0000313" key="11">
    <source>
        <dbReference type="EMBL" id="VEJ21480.1"/>
    </source>
</evidence>
<feature type="domain" description="Surface lipoprotein assembly modifier C-terminal" evidence="9">
    <location>
        <begin position="206"/>
        <end position="518"/>
    </location>
</feature>
<sequence length="518" mass="59352">MNYLKTLTTSVLPTAILSACFSPFAEASTLEIPASDGIKQEQPALQAQQQPWLDQINRPAPVAETQIDAKKTAMLTNEDLMQHPALLHNLMIQALNSGNPHLLESLTAAYRKLPQADPTLLARAEGMLARYRGDYSQAVELYSNLHKQHPQDNRITLDTAAILQEDKQWKEADRLFTQAASAPDLPPEVLQNIDFYRDQNKAFNQWRFDGGISITRDNNINDAAPPYCLPLGCIKQQSESATGLNYQVSAEKNTPLKGHHNLVFRSNFSGSSYYFDKKSQYDNAFGRAYLGWQYQNARNSFNILPFYQWQLAGTNEWAKKTEKEQTFNMDMLASATGIQTAFSRQITPRLQGYLSTEVYQQNYREEERAERNDGKHYNFFGSLAYRLTPQHTLFGGLNSSIFQPKTKTIGNRPNNAGNTRNSISAGWLAGWPKLGGLNTQLRAAYTDRRYRHQALNTDFEWQQQHNKESYYSFSLAHPKIAIGKFMPKLTWEQRYIRSTHKWAERKHEKLFIEIEKKF</sequence>
<dbReference type="Pfam" id="PF04575">
    <property type="entry name" value="SlipAM"/>
    <property type="match status" value="1"/>
</dbReference>
<dbReference type="STRING" id="326522.BWD08_10325"/>
<dbReference type="PROSITE" id="PS51257">
    <property type="entry name" value="PROKAR_LIPOPROTEIN"/>
    <property type="match status" value="1"/>
</dbReference>
<keyword evidence="3" id="KW-0812">Transmembrane</keyword>
<reference evidence="11 12" key="1">
    <citation type="submission" date="2018-12" db="EMBL/GenBank/DDBJ databases">
        <authorList>
            <consortium name="Pathogen Informatics"/>
        </authorList>
    </citation>
    <scope>NUCLEOTIDE SEQUENCE [LARGE SCALE GENOMIC DNA]</scope>
    <source>
        <strain evidence="11 12">NCTC12227</strain>
    </source>
</reference>
<evidence type="ECO:0000256" key="1">
    <source>
        <dbReference type="ARBA" id="ARBA00004571"/>
    </source>
</evidence>
<evidence type="ECO:0000259" key="10">
    <source>
        <dbReference type="Pfam" id="PF24575"/>
    </source>
</evidence>
<dbReference type="Proteomes" id="UP000268229">
    <property type="component" value="Chromosome"/>
</dbReference>
<dbReference type="Gene3D" id="1.25.40.10">
    <property type="entry name" value="Tetratricopeptide repeat domain"/>
    <property type="match status" value="1"/>
</dbReference>
<name>A0A3S5A427_9NEIS</name>
<keyword evidence="5" id="KW-0472">Membrane</keyword>
<evidence type="ECO:0000256" key="6">
    <source>
        <dbReference type="ARBA" id="ARBA00023237"/>
    </source>
</evidence>
<dbReference type="KEGG" id="nani:NCTC12227_01218"/>
<dbReference type="InterPro" id="IPR007655">
    <property type="entry name" value="Slam_C"/>
</dbReference>
<dbReference type="InterPro" id="IPR057556">
    <property type="entry name" value="TPR_Slam"/>
</dbReference>
<evidence type="ECO:0000313" key="12">
    <source>
        <dbReference type="Proteomes" id="UP000268229"/>
    </source>
</evidence>
<evidence type="ECO:0000256" key="3">
    <source>
        <dbReference type="ARBA" id="ARBA00022692"/>
    </source>
</evidence>
<dbReference type="GO" id="GO:0009279">
    <property type="term" value="C:cell outer membrane"/>
    <property type="evidence" value="ECO:0007669"/>
    <property type="project" value="UniProtKB-SubCell"/>
</dbReference>
<evidence type="ECO:0000256" key="2">
    <source>
        <dbReference type="ARBA" id="ARBA00022452"/>
    </source>
</evidence>
<evidence type="ECO:0000256" key="7">
    <source>
        <dbReference type="ARBA" id="ARBA00023609"/>
    </source>
</evidence>
<comment type="similarity">
    <text evidence="7">Belongs to the Slam family.</text>
</comment>
<keyword evidence="12" id="KW-1185">Reference proteome</keyword>
<proteinExistence type="inferred from homology"/>
<feature type="domain" description="Surface lipoprotein assembly modifier N-terminal TPR repeats region" evidence="10">
    <location>
        <begin position="75"/>
        <end position="175"/>
    </location>
</feature>
<feature type="chain" id="PRO_5018629267" evidence="8">
    <location>
        <begin position="28"/>
        <end position="518"/>
    </location>
</feature>
<organism evidence="11 12">
    <name type="scientific">Neisseria animaloris</name>
    <dbReference type="NCBI Taxonomy" id="326522"/>
    <lineage>
        <taxon>Bacteria</taxon>
        <taxon>Pseudomonadati</taxon>
        <taxon>Pseudomonadota</taxon>
        <taxon>Betaproteobacteria</taxon>
        <taxon>Neisseriales</taxon>
        <taxon>Neisseriaceae</taxon>
        <taxon>Neisseria</taxon>
    </lineage>
</organism>